<feature type="compositionally biased region" description="Low complexity" evidence="1">
    <location>
        <begin position="26"/>
        <end position="40"/>
    </location>
</feature>
<proteinExistence type="predicted"/>
<feature type="region of interest" description="Disordered" evidence="1">
    <location>
        <begin position="26"/>
        <end position="59"/>
    </location>
</feature>
<evidence type="ECO:0000313" key="3">
    <source>
        <dbReference type="Proteomes" id="UP000480350"/>
    </source>
</evidence>
<dbReference type="Proteomes" id="UP000480350">
    <property type="component" value="Unassembled WGS sequence"/>
</dbReference>
<keyword evidence="3" id="KW-1185">Reference proteome</keyword>
<sequence length="59" mass="6274">MDEELASENQRIDEMSFKDLTARAAAALKPKPAKTATTPAKKNEPMAAGKEAPAKSKTS</sequence>
<evidence type="ECO:0000256" key="1">
    <source>
        <dbReference type="SAM" id="MobiDB-lite"/>
    </source>
</evidence>
<dbReference type="EMBL" id="WUPT01000002">
    <property type="protein sequence ID" value="MXQ08991.1"/>
    <property type="molecule type" value="Genomic_DNA"/>
</dbReference>
<dbReference type="RefSeq" id="WP_160764855.1">
    <property type="nucleotide sequence ID" value="NZ_WUPT01000002.1"/>
</dbReference>
<evidence type="ECO:0000313" key="2">
    <source>
        <dbReference type="EMBL" id="MXQ08991.1"/>
    </source>
</evidence>
<accession>A0A7C9MER8</accession>
<gene>
    <name evidence="2" type="ORF">GQ651_14175</name>
</gene>
<comment type="caution">
    <text evidence="2">The sequence shown here is derived from an EMBL/GenBank/DDBJ whole genome shotgun (WGS) entry which is preliminary data.</text>
</comment>
<organism evidence="2 3">
    <name type="scientific">Kangsaoukella pontilimi</name>
    <dbReference type="NCBI Taxonomy" id="2691042"/>
    <lineage>
        <taxon>Bacteria</taxon>
        <taxon>Pseudomonadati</taxon>
        <taxon>Pseudomonadota</taxon>
        <taxon>Alphaproteobacteria</taxon>
        <taxon>Rhodobacterales</taxon>
        <taxon>Paracoccaceae</taxon>
        <taxon>Kangsaoukella</taxon>
    </lineage>
</organism>
<reference evidence="2 3" key="2">
    <citation type="submission" date="2020-03" db="EMBL/GenBank/DDBJ databases">
        <title>Kangsaoukella pontilimi gen. nov., sp. nov., a new member of the family Rhodobacteraceae isolated from a tidal mudflat.</title>
        <authorList>
            <person name="Kim I.S."/>
        </authorList>
    </citation>
    <scope>NUCLEOTIDE SEQUENCE [LARGE SCALE GENOMIC DNA]</scope>
    <source>
        <strain evidence="2 3">GH1-50</strain>
    </source>
</reference>
<reference evidence="2 3" key="1">
    <citation type="submission" date="2019-12" db="EMBL/GenBank/DDBJ databases">
        <authorList>
            <person name="Lee S.D."/>
        </authorList>
    </citation>
    <scope>NUCLEOTIDE SEQUENCE [LARGE SCALE GENOMIC DNA]</scope>
    <source>
        <strain evidence="2 3">GH1-50</strain>
    </source>
</reference>
<protein>
    <submittedName>
        <fullName evidence="2">Uncharacterized protein</fullName>
    </submittedName>
</protein>
<name>A0A7C9MER8_9RHOB</name>
<dbReference type="AlphaFoldDB" id="A0A7C9MER8"/>